<evidence type="ECO:0000259" key="9">
    <source>
        <dbReference type="Pfam" id="PF13324"/>
    </source>
</evidence>
<comment type="caution">
    <text evidence="11">The sequence shown here is derived from an EMBL/GenBank/DDBJ whole genome shotgun (WGS) entry which is preliminary data.</text>
</comment>
<evidence type="ECO:0000256" key="5">
    <source>
        <dbReference type="ARBA" id="ARBA00023242"/>
    </source>
</evidence>
<gene>
    <name evidence="11" type="ORF">LIER_29788</name>
</gene>
<dbReference type="Gene3D" id="1.20.1420.10">
    <property type="entry name" value="Talin, central domain"/>
    <property type="match status" value="1"/>
</dbReference>
<name>A0AAV3RLI4_LITER</name>
<sequence length="364" mass="39454">MGEEAKERLSRALNDHLNTIHETFQILDKKEPSTVEKVSWKDVIQMGEQLSKQATMVGVLWTGETPEVKVLEENMASYFNILQGFLLISHGSSVGAGPTLSSCIHLSVKQVVDSSFTLLKEAISSYGSHSKTEKVPIPQLVGTVWEACSALKKTPSTNITAIGRAMTQVAVSMKDVLREMNELKPASSDISDEASAEASQVKENNPNDSDDSLCEDLGNDLSPEEMKIAELTTAVVSGTLGVVKELIRSITTLLKQEGVDAQTEFIDHMEKLLRSSQGLGIQIDELGACLYPPQEISSMKAALAKLSSILDETNRELENLKGSAEDISQACSNLKSSIKQLDSVLDSANEVSIESMLEALVVNK</sequence>
<protein>
    <submittedName>
        <fullName evidence="11">Uncharacterized protein</fullName>
    </submittedName>
</protein>
<dbReference type="Pfam" id="PF20936">
    <property type="entry name" value="GCIP_C"/>
    <property type="match status" value="1"/>
</dbReference>
<proteinExistence type="inferred from homology"/>
<evidence type="ECO:0000256" key="7">
    <source>
        <dbReference type="SAM" id="Coils"/>
    </source>
</evidence>
<dbReference type="PANTHER" id="PTHR15492">
    <property type="entry name" value="CYCLIN D1-BINDING PROTEIN 1"/>
    <property type="match status" value="1"/>
</dbReference>
<feature type="domain" description="Cyclin-D1-binding protein 1-like C-terminal" evidence="10">
    <location>
        <begin position="216"/>
        <end position="312"/>
    </location>
</feature>
<evidence type="ECO:0000256" key="4">
    <source>
        <dbReference type="ARBA" id="ARBA00022490"/>
    </source>
</evidence>
<feature type="domain" description="Cyclin-D1-binding protein 1-like N-terminal" evidence="9">
    <location>
        <begin position="42"/>
        <end position="185"/>
    </location>
</feature>
<accession>A0AAV3RLI4</accession>
<dbReference type="InterPro" id="IPR049317">
    <property type="entry name" value="GCIP-like_N"/>
</dbReference>
<evidence type="ECO:0000259" key="10">
    <source>
        <dbReference type="Pfam" id="PF20936"/>
    </source>
</evidence>
<evidence type="ECO:0000256" key="8">
    <source>
        <dbReference type="SAM" id="MobiDB-lite"/>
    </source>
</evidence>
<dbReference type="InterPro" id="IPR049318">
    <property type="entry name" value="GCIP_C"/>
</dbReference>
<evidence type="ECO:0000313" key="11">
    <source>
        <dbReference type="EMBL" id="GAA0178098.1"/>
    </source>
</evidence>
<dbReference type="InterPro" id="IPR026907">
    <property type="entry name" value="GCIP-like"/>
</dbReference>
<evidence type="ECO:0000256" key="2">
    <source>
        <dbReference type="ARBA" id="ARBA00004496"/>
    </source>
</evidence>
<evidence type="ECO:0000256" key="3">
    <source>
        <dbReference type="ARBA" id="ARBA00008940"/>
    </source>
</evidence>
<dbReference type="Proteomes" id="UP001454036">
    <property type="component" value="Unassembled WGS sequence"/>
</dbReference>
<feature type="region of interest" description="Disordered" evidence="8">
    <location>
        <begin position="184"/>
        <end position="213"/>
    </location>
</feature>
<dbReference type="AlphaFoldDB" id="A0AAV3RLI4"/>
<dbReference type="PANTHER" id="PTHR15492:SF1">
    <property type="entry name" value="CYCLIN-D1-BINDING PROTEIN 1"/>
    <property type="match status" value="1"/>
</dbReference>
<dbReference type="Pfam" id="PF13324">
    <property type="entry name" value="GCIP_N"/>
    <property type="match status" value="1"/>
</dbReference>
<keyword evidence="12" id="KW-1185">Reference proteome</keyword>
<evidence type="ECO:0000256" key="1">
    <source>
        <dbReference type="ARBA" id="ARBA00004123"/>
    </source>
</evidence>
<keyword evidence="7" id="KW-0175">Coiled coil</keyword>
<dbReference type="EMBL" id="BAABME010010381">
    <property type="protein sequence ID" value="GAA0178098.1"/>
    <property type="molecule type" value="Genomic_DNA"/>
</dbReference>
<comment type="similarity">
    <text evidence="3">Belongs to the CCNDBP1 family.</text>
</comment>
<keyword evidence="4" id="KW-0963">Cytoplasm</keyword>
<organism evidence="11 12">
    <name type="scientific">Lithospermum erythrorhizon</name>
    <name type="common">Purple gromwell</name>
    <name type="synonym">Lithospermum officinale var. erythrorhizon</name>
    <dbReference type="NCBI Taxonomy" id="34254"/>
    <lineage>
        <taxon>Eukaryota</taxon>
        <taxon>Viridiplantae</taxon>
        <taxon>Streptophyta</taxon>
        <taxon>Embryophyta</taxon>
        <taxon>Tracheophyta</taxon>
        <taxon>Spermatophyta</taxon>
        <taxon>Magnoliopsida</taxon>
        <taxon>eudicotyledons</taxon>
        <taxon>Gunneridae</taxon>
        <taxon>Pentapetalae</taxon>
        <taxon>asterids</taxon>
        <taxon>lamiids</taxon>
        <taxon>Boraginales</taxon>
        <taxon>Boraginaceae</taxon>
        <taxon>Boraginoideae</taxon>
        <taxon>Lithospermeae</taxon>
        <taxon>Lithospermum</taxon>
    </lineage>
</organism>
<dbReference type="GO" id="GO:0005634">
    <property type="term" value="C:nucleus"/>
    <property type="evidence" value="ECO:0007669"/>
    <property type="project" value="UniProtKB-SubCell"/>
</dbReference>
<comment type="subcellular location">
    <subcellularLocation>
        <location evidence="2">Cytoplasm</location>
    </subcellularLocation>
    <subcellularLocation>
        <location evidence="1">Nucleus</location>
    </subcellularLocation>
</comment>
<reference evidence="11 12" key="1">
    <citation type="submission" date="2024-01" db="EMBL/GenBank/DDBJ databases">
        <title>The complete chloroplast genome sequence of Lithospermum erythrorhizon: insights into the phylogenetic relationship among Boraginaceae species and the maternal lineages of purple gromwells.</title>
        <authorList>
            <person name="Okada T."/>
            <person name="Watanabe K."/>
        </authorList>
    </citation>
    <scope>NUCLEOTIDE SEQUENCE [LARGE SCALE GENOMIC DNA]</scope>
</reference>
<feature type="coiled-coil region" evidence="7">
    <location>
        <begin position="296"/>
        <end position="330"/>
    </location>
</feature>
<evidence type="ECO:0000256" key="6">
    <source>
        <dbReference type="ARBA" id="ARBA00023306"/>
    </source>
</evidence>
<keyword evidence="6" id="KW-0131">Cell cycle</keyword>
<keyword evidence="5" id="KW-0539">Nucleus</keyword>
<dbReference type="GO" id="GO:0005737">
    <property type="term" value="C:cytoplasm"/>
    <property type="evidence" value="ECO:0007669"/>
    <property type="project" value="UniProtKB-SubCell"/>
</dbReference>
<dbReference type="Gene3D" id="1.20.1410.10">
    <property type="entry name" value="I/LWEQ domain"/>
    <property type="match status" value="1"/>
</dbReference>
<evidence type="ECO:0000313" key="12">
    <source>
        <dbReference type="Proteomes" id="UP001454036"/>
    </source>
</evidence>